<evidence type="ECO:0000256" key="1">
    <source>
        <dbReference type="ARBA" id="ARBA00004651"/>
    </source>
</evidence>
<feature type="transmembrane region" description="Helical" evidence="8">
    <location>
        <begin position="362"/>
        <end position="382"/>
    </location>
</feature>
<feature type="transmembrane region" description="Helical" evidence="8">
    <location>
        <begin position="77"/>
        <end position="98"/>
    </location>
</feature>
<feature type="transmembrane region" description="Helical" evidence="8">
    <location>
        <begin position="269"/>
        <end position="292"/>
    </location>
</feature>
<feature type="transmembrane region" description="Helical" evidence="8">
    <location>
        <begin position="238"/>
        <end position="257"/>
    </location>
</feature>
<evidence type="ECO:0000256" key="5">
    <source>
        <dbReference type="ARBA" id="ARBA00022692"/>
    </source>
</evidence>
<feature type="transmembrane region" description="Helical" evidence="8">
    <location>
        <begin position="135"/>
        <end position="153"/>
    </location>
</feature>
<evidence type="ECO:0000256" key="8">
    <source>
        <dbReference type="SAM" id="Phobius"/>
    </source>
</evidence>
<evidence type="ECO:0000256" key="6">
    <source>
        <dbReference type="ARBA" id="ARBA00022989"/>
    </source>
</evidence>
<dbReference type="AlphaFoldDB" id="A0AAJ1U5R0"/>
<keyword evidence="5 8" id="KW-0812">Transmembrane</keyword>
<feature type="transmembrane region" description="Helical" evidence="8">
    <location>
        <begin position="330"/>
        <end position="350"/>
    </location>
</feature>
<dbReference type="Pfam" id="PF07690">
    <property type="entry name" value="MFS_1"/>
    <property type="match status" value="1"/>
</dbReference>
<evidence type="ECO:0000313" key="11">
    <source>
        <dbReference type="Proteomes" id="UP001239215"/>
    </source>
</evidence>
<dbReference type="PANTHER" id="PTHR43271">
    <property type="entry name" value="BLL2771 PROTEIN"/>
    <property type="match status" value="1"/>
</dbReference>
<evidence type="ECO:0000256" key="2">
    <source>
        <dbReference type="ARBA" id="ARBA00008335"/>
    </source>
</evidence>
<keyword evidence="3" id="KW-0813">Transport</keyword>
<evidence type="ECO:0000256" key="7">
    <source>
        <dbReference type="ARBA" id="ARBA00023136"/>
    </source>
</evidence>
<dbReference type="Proteomes" id="UP001239215">
    <property type="component" value="Unassembled WGS sequence"/>
</dbReference>
<gene>
    <name evidence="10" type="ORF">QE405_003032</name>
</gene>
<dbReference type="EMBL" id="JAUTAN010000001">
    <property type="protein sequence ID" value="MDQ1105748.1"/>
    <property type="molecule type" value="Genomic_DNA"/>
</dbReference>
<feature type="transmembrane region" description="Helical" evidence="8">
    <location>
        <begin position="193"/>
        <end position="217"/>
    </location>
</feature>
<dbReference type="CDD" id="cd17324">
    <property type="entry name" value="MFS_NepI_like"/>
    <property type="match status" value="1"/>
</dbReference>
<keyword evidence="6 8" id="KW-1133">Transmembrane helix</keyword>
<comment type="subcellular location">
    <subcellularLocation>
        <location evidence="1">Cell membrane</location>
        <topology evidence="1">Multi-pass membrane protein</topology>
    </subcellularLocation>
</comment>
<accession>A0AAJ1U5R0</accession>
<comment type="caution">
    <text evidence="10">The sequence shown here is derived from an EMBL/GenBank/DDBJ whole genome shotgun (WGS) entry which is preliminary data.</text>
</comment>
<evidence type="ECO:0000256" key="3">
    <source>
        <dbReference type="ARBA" id="ARBA00022448"/>
    </source>
</evidence>
<dbReference type="InterPro" id="IPR036259">
    <property type="entry name" value="MFS_trans_sf"/>
</dbReference>
<feature type="domain" description="Major facilitator superfamily (MFS) profile" evidence="9">
    <location>
        <begin position="38"/>
        <end position="415"/>
    </location>
</feature>
<sequence length="415" mass="42366">MTWVTTPSAPGYRRVTCDAGRVPDPSDRHRPGSQGYRRLNLAMACAGLAAFGLLYATQPLLPEIAEEYGATAARASLTVSASTGALALAVVPVTALALRWGRVRTMRIGLLLAVALALACAAAPTLEVLVGLRGLLGLVLAAIVGVAMGHVGAEVHPSGLGAAMGLYVAGNSLGGVGGRLITAAAVDLGTWRIALALLALAALAATAVFWWLLPPAINESVGPRTSPRAFRSLLRDPAVLALVAIPFLLMGGFVAVYNYLTFRLVAPPFSLPVAVVGLVFLAYLAGTTSSALAGRAADRVGRSAVLALALGLMLAGLLLTLPAWLPTVVIGLVVLTAGFFAAHAVASGWAPAVAGAHGTQASALYVFGYYAGSSIFGAWIGVAWSGFGWAGVVTWVAGLVGLAMVCGWVVARRTR</sequence>
<feature type="transmembrane region" description="Helical" evidence="8">
    <location>
        <begin position="388"/>
        <end position="411"/>
    </location>
</feature>
<feature type="transmembrane region" description="Helical" evidence="8">
    <location>
        <begin position="304"/>
        <end position="324"/>
    </location>
</feature>
<dbReference type="InterPro" id="IPR011701">
    <property type="entry name" value="MFS"/>
</dbReference>
<dbReference type="GO" id="GO:0005886">
    <property type="term" value="C:plasma membrane"/>
    <property type="evidence" value="ECO:0007669"/>
    <property type="project" value="UniProtKB-SubCell"/>
</dbReference>
<name>A0AAJ1U5R0_9ACTN</name>
<feature type="transmembrane region" description="Helical" evidence="8">
    <location>
        <begin position="110"/>
        <end position="129"/>
    </location>
</feature>
<dbReference type="GO" id="GO:0022857">
    <property type="term" value="F:transmembrane transporter activity"/>
    <property type="evidence" value="ECO:0007669"/>
    <property type="project" value="InterPro"/>
</dbReference>
<proteinExistence type="inferred from homology"/>
<dbReference type="InterPro" id="IPR020846">
    <property type="entry name" value="MFS_dom"/>
</dbReference>
<reference evidence="10" key="1">
    <citation type="submission" date="2023-07" db="EMBL/GenBank/DDBJ databases">
        <title>Functional and genomic diversity of the sorghum phyllosphere microbiome.</title>
        <authorList>
            <person name="Shade A."/>
        </authorList>
    </citation>
    <scope>NUCLEOTIDE SEQUENCE</scope>
    <source>
        <strain evidence="10">SORGH_AS_1067</strain>
    </source>
</reference>
<dbReference type="PANTHER" id="PTHR43271:SF1">
    <property type="entry name" value="INNER MEMBRANE TRANSPORT PROTEIN YNFM"/>
    <property type="match status" value="1"/>
</dbReference>
<comment type="similarity">
    <text evidence="2">Belongs to the major facilitator superfamily.</text>
</comment>
<keyword evidence="4" id="KW-1003">Cell membrane</keyword>
<feature type="transmembrane region" description="Helical" evidence="8">
    <location>
        <begin position="39"/>
        <end position="57"/>
    </location>
</feature>
<feature type="transmembrane region" description="Helical" evidence="8">
    <location>
        <begin position="160"/>
        <end position="181"/>
    </location>
</feature>
<evidence type="ECO:0000259" key="9">
    <source>
        <dbReference type="PROSITE" id="PS50850"/>
    </source>
</evidence>
<dbReference type="PROSITE" id="PS50850">
    <property type="entry name" value="MFS"/>
    <property type="match status" value="1"/>
</dbReference>
<dbReference type="Gene3D" id="1.20.1250.20">
    <property type="entry name" value="MFS general substrate transporter like domains"/>
    <property type="match status" value="1"/>
</dbReference>
<protein>
    <submittedName>
        <fullName evidence="10">YNFM family putative membrane transporter</fullName>
    </submittedName>
</protein>
<keyword evidence="7 8" id="KW-0472">Membrane</keyword>
<evidence type="ECO:0000256" key="4">
    <source>
        <dbReference type="ARBA" id="ARBA00022475"/>
    </source>
</evidence>
<evidence type="ECO:0000313" key="10">
    <source>
        <dbReference type="EMBL" id="MDQ1105748.1"/>
    </source>
</evidence>
<organism evidence="10 11">
    <name type="scientific">Nocardioides zeae</name>
    <dbReference type="NCBI Taxonomy" id="1457234"/>
    <lineage>
        <taxon>Bacteria</taxon>
        <taxon>Bacillati</taxon>
        <taxon>Actinomycetota</taxon>
        <taxon>Actinomycetes</taxon>
        <taxon>Propionibacteriales</taxon>
        <taxon>Nocardioidaceae</taxon>
        <taxon>Nocardioides</taxon>
    </lineage>
</organism>
<dbReference type="SUPFAM" id="SSF103473">
    <property type="entry name" value="MFS general substrate transporter"/>
    <property type="match status" value="1"/>
</dbReference>